<organism evidence="2 3">
    <name type="scientific">Nepenthes gracilis</name>
    <name type="common">Slender pitcher plant</name>
    <dbReference type="NCBI Taxonomy" id="150966"/>
    <lineage>
        <taxon>Eukaryota</taxon>
        <taxon>Viridiplantae</taxon>
        <taxon>Streptophyta</taxon>
        <taxon>Embryophyta</taxon>
        <taxon>Tracheophyta</taxon>
        <taxon>Spermatophyta</taxon>
        <taxon>Magnoliopsida</taxon>
        <taxon>eudicotyledons</taxon>
        <taxon>Gunneridae</taxon>
        <taxon>Pentapetalae</taxon>
        <taxon>Caryophyllales</taxon>
        <taxon>Nepenthaceae</taxon>
        <taxon>Nepenthes</taxon>
    </lineage>
</organism>
<dbReference type="Proteomes" id="UP001279734">
    <property type="component" value="Unassembled WGS sequence"/>
</dbReference>
<feature type="region of interest" description="Disordered" evidence="1">
    <location>
        <begin position="45"/>
        <end position="90"/>
    </location>
</feature>
<name>A0AAD3TGH5_NEPGR</name>
<dbReference type="AlphaFoldDB" id="A0AAD3TGH5"/>
<keyword evidence="3" id="KW-1185">Reference proteome</keyword>
<feature type="compositionally biased region" description="Polar residues" evidence="1">
    <location>
        <begin position="45"/>
        <end position="71"/>
    </location>
</feature>
<reference evidence="2" key="1">
    <citation type="submission" date="2023-05" db="EMBL/GenBank/DDBJ databases">
        <title>Nepenthes gracilis genome sequencing.</title>
        <authorList>
            <person name="Fukushima K."/>
        </authorList>
    </citation>
    <scope>NUCLEOTIDE SEQUENCE</scope>
    <source>
        <strain evidence="2">SING2019-196</strain>
    </source>
</reference>
<sequence length="388" mass="43520">MPANIYTALYQHQHRHHQEHWNASTPSAALRLQPWYLDTSRASTSHGKILPTTSSGRDQQQVSADKNSTPNKWRDPLSNINNSPPQQHPHAELRFGTEQHINERQTQRARRIDEVLASEPPNGSGEQRQGNHKGLQRISTDLAETAEIEGFTEDEIIEYPGESVQLGRSNLGSDGDFEFRTFASGSHLLMPVLLMVVAVLEWHGEGVALLSDALAYVIPLFGRLNGRFRWLFTWKSFLLLLKDAALDANAAMTLLRRPHDSKVLLKRPLGRLKIPLAIMLKLAETRILLLPVSVADVGRVQNPVAAMEGSCCRTREHQQPYPLSTWPADPGMAETQQHHQQQIWNQQASPKPAFNSAVPNSHSQQLSGTATQQQQPLNQRPTLQSFVF</sequence>
<dbReference type="EMBL" id="BSYO01000036">
    <property type="protein sequence ID" value="GMH29480.1"/>
    <property type="molecule type" value="Genomic_DNA"/>
</dbReference>
<feature type="compositionally biased region" description="Polar residues" evidence="1">
    <location>
        <begin position="376"/>
        <end position="388"/>
    </location>
</feature>
<evidence type="ECO:0000256" key="1">
    <source>
        <dbReference type="SAM" id="MobiDB-lite"/>
    </source>
</evidence>
<proteinExistence type="predicted"/>
<protein>
    <submittedName>
        <fullName evidence="2">Uncharacterized protein</fullName>
    </submittedName>
</protein>
<gene>
    <name evidence="2" type="ORF">Nepgr_031323</name>
</gene>
<feature type="region of interest" description="Disordered" evidence="1">
    <location>
        <begin position="318"/>
        <end position="388"/>
    </location>
</feature>
<accession>A0AAD3TGH5</accession>
<feature type="compositionally biased region" description="Low complexity" evidence="1">
    <location>
        <begin position="363"/>
        <end position="375"/>
    </location>
</feature>
<feature type="compositionally biased region" description="Low complexity" evidence="1">
    <location>
        <begin position="338"/>
        <end position="347"/>
    </location>
</feature>
<evidence type="ECO:0000313" key="3">
    <source>
        <dbReference type="Proteomes" id="UP001279734"/>
    </source>
</evidence>
<evidence type="ECO:0000313" key="2">
    <source>
        <dbReference type="EMBL" id="GMH29480.1"/>
    </source>
</evidence>
<comment type="caution">
    <text evidence="2">The sequence shown here is derived from an EMBL/GenBank/DDBJ whole genome shotgun (WGS) entry which is preliminary data.</text>
</comment>